<dbReference type="PATRIC" id="fig|1396.428.peg.1759"/>
<dbReference type="Pfam" id="PF12784">
    <property type="entry name" value="PDDEXK_2"/>
    <property type="match status" value="1"/>
</dbReference>
<evidence type="ECO:0000313" key="2">
    <source>
        <dbReference type="Proteomes" id="UP000035214"/>
    </source>
</evidence>
<evidence type="ECO:0008006" key="3">
    <source>
        <dbReference type="Google" id="ProtNLM"/>
    </source>
</evidence>
<gene>
    <name evidence="1" type="ORF">B4077_2850</name>
</gene>
<dbReference type="EMBL" id="LCYI01000051">
    <property type="protein sequence ID" value="KLA23594.1"/>
    <property type="molecule type" value="Genomic_DNA"/>
</dbReference>
<dbReference type="Proteomes" id="UP000035214">
    <property type="component" value="Unassembled WGS sequence"/>
</dbReference>
<dbReference type="PANTHER" id="PTHR41317">
    <property type="entry name" value="PD-(D_E)XK NUCLEASE FAMILY TRANSPOSASE"/>
    <property type="match status" value="1"/>
</dbReference>
<protein>
    <recommendedName>
        <fullName evidence="3">ATPase</fullName>
    </recommendedName>
</protein>
<organism evidence="1 2">
    <name type="scientific">Bacillus cereus</name>
    <dbReference type="NCBI Taxonomy" id="1396"/>
    <lineage>
        <taxon>Bacteria</taxon>
        <taxon>Bacillati</taxon>
        <taxon>Bacillota</taxon>
        <taxon>Bacilli</taxon>
        <taxon>Bacillales</taxon>
        <taxon>Bacillaceae</taxon>
        <taxon>Bacillus</taxon>
        <taxon>Bacillus cereus group</taxon>
    </lineage>
</organism>
<sequence>MNTSMKKNLVNLRVDFAFKRLFGVEGNEEILIGFLNAVLQSSLDEEIISLHLDDPHLPREQKDDKLSILDLRATLNSGIKLNIEIQVRDKKDMIERSLFYWAGMYYSQMTQGMKYTELRPTICINIVDFILFPGEEDFHNVGVVMNKKSEHIISENMQLHFLEIPKVIRAWQEDRMDPWEDILARWLLLFPAYEDEKLTTILEGIAMEKDPVLKKAIEDWERLSSDKDFLRLYEAREKAIKDRISEIETAEEKAAEKAAKEAAKEARIATKIEMIHNLIDVGVPIEKVAEATELSVEEVNEILKHKE</sequence>
<dbReference type="RefSeq" id="WP_046956576.1">
    <property type="nucleotide sequence ID" value="NZ_LCYI01000051.1"/>
</dbReference>
<dbReference type="AlphaFoldDB" id="A0A0G8EH70"/>
<dbReference type="InterPro" id="IPR010106">
    <property type="entry name" value="RpnA"/>
</dbReference>
<dbReference type="PANTHER" id="PTHR41317:SF1">
    <property type="entry name" value="PD-(D_E)XK NUCLEASE FAMILY TRANSPOSASE"/>
    <property type="match status" value="1"/>
</dbReference>
<comment type="caution">
    <text evidence="1">The sequence shown here is derived from an EMBL/GenBank/DDBJ whole genome shotgun (WGS) entry which is preliminary data.</text>
</comment>
<evidence type="ECO:0000313" key="1">
    <source>
        <dbReference type="EMBL" id="KLA23594.1"/>
    </source>
</evidence>
<name>A0A0G8EH70_BACCE</name>
<dbReference type="NCBIfam" id="TIGR01784">
    <property type="entry name" value="T_den_put_tspse"/>
    <property type="match status" value="1"/>
</dbReference>
<proteinExistence type="predicted"/>
<accession>A0A0G8EH70</accession>
<reference evidence="1 2" key="1">
    <citation type="submission" date="2015-04" db="EMBL/GenBank/DDBJ databases">
        <title>Draft Genome Sequences of Eight Spore-Forming Food Isolates of Bacillus cereus Genome sequencing.</title>
        <authorList>
            <person name="Krawcyk A.O."/>
            <person name="de Jong A."/>
            <person name="Eijlander R.T."/>
            <person name="Berendsen E.M."/>
            <person name="Holsappel S."/>
            <person name="Wells-Bennik M."/>
            <person name="Kuipers O.P."/>
        </authorList>
    </citation>
    <scope>NUCLEOTIDE SEQUENCE [LARGE SCALE GENOMIC DNA]</scope>
    <source>
        <strain evidence="1 2">B4077</strain>
    </source>
</reference>